<keyword evidence="1 5" id="KW-0597">Phosphoprotein</keyword>
<feature type="modified residue" description="4-aspartylphosphate" evidence="5">
    <location>
        <position position="61"/>
    </location>
</feature>
<dbReference type="RefSeq" id="WP_076482632.1">
    <property type="nucleotide sequence ID" value="NZ_FTNT01000013.1"/>
</dbReference>
<dbReference type="Pfam" id="PF00196">
    <property type="entry name" value="GerE"/>
    <property type="match status" value="1"/>
</dbReference>
<dbReference type="CDD" id="cd17535">
    <property type="entry name" value="REC_NarL-like"/>
    <property type="match status" value="1"/>
</dbReference>
<dbReference type="STRING" id="1344003.SAMN05445060_3774"/>
<dbReference type="PROSITE" id="PS00622">
    <property type="entry name" value="HTH_LUXR_1"/>
    <property type="match status" value="1"/>
</dbReference>
<dbReference type="GO" id="GO:0006355">
    <property type="term" value="P:regulation of DNA-templated transcription"/>
    <property type="evidence" value="ECO:0007669"/>
    <property type="project" value="InterPro"/>
</dbReference>
<evidence type="ECO:0000313" key="9">
    <source>
        <dbReference type="Proteomes" id="UP000186218"/>
    </source>
</evidence>
<protein>
    <submittedName>
        <fullName evidence="8">Two component transcriptional regulator, LuxR family</fullName>
    </submittedName>
</protein>
<sequence length="233" mass="24683">MSENAPRATTVVVADDQGIIRESVAAMLDLQSDISVVATASNGIELVAAVAEHRPDVVLTDLRMPEMDGAEATRRLLTDDPDLPVVVLTTFDDDTSVFAALDAGARGYLTKDAGRHELVAAVRAAASGQSVLDPTVQARLVNSALRRPAAAPAETAPAPQSPAPLADRELDHLTSREREVLGLIADGLSNRDIAGRLFVSESTIKTHINNLFAKIHVRDRGQAVAVAFRAGLR</sequence>
<evidence type="ECO:0000256" key="3">
    <source>
        <dbReference type="ARBA" id="ARBA00023125"/>
    </source>
</evidence>
<dbReference type="Pfam" id="PF00072">
    <property type="entry name" value="Response_reg"/>
    <property type="match status" value="1"/>
</dbReference>
<dbReference type="EMBL" id="FTNT01000013">
    <property type="protein sequence ID" value="SIS21550.1"/>
    <property type="molecule type" value="Genomic_DNA"/>
</dbReference>
<dbReference type="InterPro" id="IPR011006">
    <property type="entry name" value="CheY-like_superfamily"/>
</dbReference>
<dbReference type="OrthoDB" id="9808843at2"/>
<evidence type="ECO:0000259" key="6">
    <source>
        <dbReference type="PROSITE" id="PS50043"/>
    </source>
</evidence>
<gene>
    <name evidence="8" type="ORF">SAMN05445060_3774</name>
</gene>
<dbReference type="SMART" id="SM00448">
    <property type="entry name" value="REC"/>
    <property type="match status" value="1"/>
</dbReference>
<evidence type="ECO:0000259" key="7">
    <source>
        <dbReference type="PROSITE" id="PS50110"/>
    </source>
</evidence>
<evidence type="ECO:0000256" key="5">
    <source>
        <dbReference type="PROSITE-ProRule" id="PRU00169"/>
    </source>
</evidence>
<evidence type="ECO:0000256" key="4">
    <source>
        <dbReference type="ARBA" id="ARBA00023163"/>
    </source>
</evidence>
<keyword evidence="9" id="KW-1185">Reference proteome</keyword>
<dbReference type="AlphaFoldDB" id="A0A1N7HA33"/>
<dbReference type="InterPro" id="IPR000792">
    <property type="entry name" value="Tscrpt_reg_LuxR_C"/>
</dbReference>
<dbReference type="InterPro" id="IPR001789">
    <property type="entry name" value="Sig_transdc_resp-reg_receiver"/>
</dbReference>
<feature type="domain" description="HTH luxR-type" evidence="6">
    <location>
        <begin position="166"/>
        <end position="231"/>
    </location>
</feature>
<evidence type="ECO:0000313" key="8">
    <source>
        <dbReference type="EMBL" id="SIS21550.1"/>
    </source>
</evidence>
<accession>A0A1N7HA33</accession>
<dbReference type="SMART" id="SM00421">
    <property type="entry name" value="HTH_LUXR"/>
    <property type="match status" value="1"/>
</dbReference>
<dbReference type="PRINTS" id="PR00038">
    <property type="entry name" value="HTHLUXR"/>
</dbReference>
<dbReference type="SUPFAM" id="SSF46894">
    <property type="entry name" value="C-terminal effector domain of the bipartite response regulators"/>
    <property type="match status" value="1"/>
</dbReference>
<dbReference type="PANTHER" id="PTHR43214">
    <property type="entry name" value="TWO-COMPONENT RESPONSE REGULATOR"/>
    <property type="match status" value="1"/>
</dbReference>
<reference evidence="8 9" key="1">
    <citation type="submission" date="2017-01" db="EMBL/GenBank/DDBJ databases">
        <authorList>
            <person name="Mah S.A."/>
            <person name="Swanson W.J."/>
            <person name="Moy G.W."/>
            <person name="Vacquier V.D."/>
        </authorList>
    </citation>
    <scope>NUCLEOTIDE SEQUENCE [LARGE SCALE GENOMIC DNA]</scope>
    <source>
        <strain evidence="8 9">CPCC 203464</strain>
    </source>
</reference>
<proteinExistence type="predicted"/>
<organism evidence="8 9">
    <name type="scientific">Williamsia sterculiae</name>
    <dbReference type="NCBI Taxonomy" id="1344003"/>
    <lineage>
        <taxon>Bacteria</taxon>
        <taxon>Bacillati</taxon>
        <taxon>Actinomycetota</taxon>
        <taxon>Actinomycetes</taxon>
        <taxon>Mycobacteriales</taxon>
        <taxon>Nocardiaceae</taxon>
        <taxon>Williamsia</taxon>
    </lineage>
</organism>
<dbReference type="SUPFAM" id="SSF52172">
    <property type="entry name" value="CheY-like"/>
    <property type="match status" value="1"/>
</dbReference>
<feature type="domain" description="Response regulatory" evidence="7">
    <location>
        <begin position="10"/>
        <end position="126"/>
    </location>
</feature>
<dbReference type="InterPro" id="IPR016032">
    <property type="entry name" value="Sig_transdc_resp-reg_C-effctor"/>
</dbReference>
<dbReference type="CDD" id="cd06170">
    <property type="entry name" value="LuxR_C_like"/>
    <property type="match status" value="1"/>
</dbReference>
<dbReference type="PANTHER" id="PTHR43214:SF24">
    <property type="entry name" value="TRANSCRIPTIONAL REGULATORY PROTEIN NARL-RELATED"/>
    <property type="match status" value="1"/>
</dbReference>
<keyword evidence="2" id="KW-0805">Transcription regulation</keyword>
<keyword evidence="3" id="KW-0238">DNA-binding</keyword>
<evidence type="ECO:0000256" key="1">
    <source>
        <dbReference type="ARBA" id="ARBA00022553"/>
    </source>
</evidence>
<dbReference type="InterPro" id="IPR039420">
    <property type="entry name" value="WalR-like"/>
</dbReference>
<dbReference type="Proteomes" id="UP000186218">
    <property type="component" value="Unassembled WGS sequence"/>
</dbReference>
<keyword evidence="4" id="KW-0804">Transcription</keyword>
<dbReference type="GO" id="GO:0000160">
    <property type="term" value="P:phosphorelay signal transduction system"/>
    <property type="evidence" value="ECO:0007669"/>
    <property type="project" value="InterPro"/>
</dbReference>
<name>A0A1N7HA33_9NOCA</name>
<dbReference type="PROSITE" id="PS50110">
    <property type="entry name" value="RESPONSE_REGULATORY"/>
    <property type="match status" value="1"/>
</dbReference>
<dbReference type="InterPro" id="IPR058245">
    <property type="entry name" value="NreC/VraR/RcsB-like_REC"/>
</dbReference>
<dbReference type="Gene3D" id="3.40.50.2300">
    <property type="match status" value="1"/>
</dbReference>
<dbReference type="PROSITE" id="PS50043">
    <property type="entry name" value="HTH_LUXR_2"/>
    <property type="match status" value="1"/>
</dbReference>
<dbReference type="GO" id="GO:0003677">
    <property type="term" value="F:DNA binding"/>
    <property type="evidence" value="ECO:0007669"/>
    <property type="project" value="UniProtKB-KW"/>
</dbReference>
<evidence type="ECO:0000256" key="2">
    <source>
        <dbReference type="ARBA" id="ARBA00023015"/>
    </source>
</evidence>